<feature type="domain" description="Peptidase M14" evidence="12">
    <location>
        <begin position="169"/>
        <end position="495"/>
    </location>
</feature>
<evidence type="ECO:0000256" key="3">
    <source>
        <dbReference type="ARBA" id="ARBA00022645"/>
    </source>
</evidence>
<evidence type="ECO:0000256" key="9">
    <source>
        <dbReference type="ARBA" id="ARBA00023049"/>
    </source>
</evidence>
<organism evidence="13 14">
    <name type="scientific">Allomyces macrogynus (strain ATCC 38327)</name>
    <name type="common">Allomyces javanicus var. macrogynus</name>
    <dbReference type="NCBI Taxonomy" id="578462"/>
    <lineage>
        <taxon>Eukaryota</taxon>
        <taxon>Fungi</taxon>
        <taxon>Fungi incertae sedis</taxon>
        <taxon>Blastocladiomycota</taxon>
        <taxon>Blastocladiomycetes</taxon>
        <taxon>Blastocladiales</taxon>
        <taxon>Blastocladiaceae</taxon>
        <taxon>Allomyces</taxon>
    </lineage>
</organism>
<dbReference type="Pfam" id="PF00246">
    <property type="entry name" value="Peptidase_M14"/>
    <property type="match status" value="1"/>
</dbReference>
<evidence type="ECO:0000256" key="6">
    <source>
        <dbReference type="ARBA" id="ARBA00022729"/>
    </source>
</evidence>
<keyword evidence="7" id="KW-0378">Hydrolase</keyword>
<evidence type="ECO:0000256" key="8">
    <source>
        <dbReference type="ARBA" id="ARBA00022833"/>
    </source>
</evidence>
<evidence type="ECO:0000256" key="7">
    <source>
        <dbReference type="ARBA" id="ARBA00022801"/>
    </source>
</evidence>
<dbReference type="PROSITE" id="PS00132">
    <property type="entry name" value="CARBOXYPEPT_ZN_1"/>
    <property type="match status" value="1"/>
</dbReference>
<dbReference type="OMA" id="TKYRHGT"/>
<evidence type="ECO:0000313" key="13">
    <source>
        <dbReference type="EMBL" id="KNE61189.1"/>
    </source>
</evidence>
<dbReference type="GO" id="GO:0008270">
    <property type="term" value="F:zinc ion binding"/>
    <property type="evidence" value="ECO:0007669"/>
    <property type="project" value="InterPro"/>
</dbReference>
<reference evidence="13 14" key="1">
    <citation type="submission" date="2009-11" db="EMBL/GenBank/DDBJ databases">
        <title>Annotation of Allomyces macrogynus ATCC 38327.</title>
        <authorList>
            <consortium name="The Broad Institute Genome Sequencing Platform"/>
            <person name="Russ C."/>
            <person name="Cuomo C."/>
            <person name="Burger G."/>
            <person name="Gray M.W."/>
            <person name="Holland P.W.H."/>
            <person name="King N."/>
            <person name="Lang F.B.F."/>
            <person name="Roger A.J."/>
            <person name="Ruiz-Trillo I."/>
            <person name="Young S.K."/>
            <person name="Zeng Q."/>
            <person name="Gargeya S."/>
            <person name="Fitzgerald M."/>
            <person name="Haas B."/>
            <person name="Abouelleil A."/>
            <person name="Alvarado L."/>
            <person name="Arachchi H.M."/>
            <person name="Berlin A."/>
            <person name="Chapman S.B."/>
            <person name="Gearin G."/>
            <person name="Goldberg J."/>
            <person name="Griggs A."/>
            <person name="Gujja S."/>
            <person name="Hansen M."/>
            <person name="Heiman D."/>
            <person name="Howarth C."/>
            <person name="Larimer J."/>
            <person name="Lui A."/>
            <person name="MacDonald P.J.P."/>
            <person name="McCowen C."/>
            <person name="Montmayeur A."/>
            <person name="Murphy C."/>
            <person name="Neiman D."/>
            <person name="Pearson M."/>
            <person name="Priest M."/>
            <person name="Roberts A."/>
            <person name="Saif S."/>
            <person name="Shea T."/>
            <person name="Sisk P."/>
            <person name="Stolte C."/>
            <person name="Sykes S."/>
            <person name="Wortman J."/>
            <person name="Nusbaum C."/>
            <person name="Birren B."/>
        </authorList>
    </citation>
    <scope>NUCLEOTIDE SEQUENCE [LARGE SCALE GENOMIC DNA]</scope>
    <source>
        <strain evidence="13 14">ATCC 38327</strain>
    </source>
</reference>
<feature type="signal peptide" evidence="11">
    <location>
        <begin position="1"/>
        <end position="31"/>
    </location>
</feature>
<feature type="active site" description="Proton donor/acceptor" evidence="10">
    <location>
        <position position="454"/>
    </location>
</feature>
<protein>
    <recommendedName>
        <fullName evidence="12">Peptidase M14 domain-containing protein</fullName>
    </recommendedName>
</protein>
<dbReference type="FunFam" id="3.40.630.10:FF:000084">
    <property type="entry name" value="Carboxypeptidase B2"/>
    <property type="match status" value="1"/>
</dbReference>
<dbReference type="SUPFAM" id="SSF53187">
    <property type="entry name" value="Zn-dependent exopeptidases"/>
    <property type="match status" value="1"/>
</dbReference>
<keyword evidence="5" id="KW-0479">Metal-binding</keyword>
<dbReference type="OrthoDB" id="3626597at2759"/>
<dbReference type="VEuPathDB" id="FungiDB:AMAG_06939"/>
<dbReference type="GO" id="GO:0005615">
    <property type="term" value="C:extracellular space"/>
    <property type="evidence" value="ECO:0007669"/>
    <property type="project" value="TreeGrafter"/>
</dbReference>
<keyword evidence="6 11" id="KW-0732">Signal</keyword>
<keyword evidence="14" id="KW-1185">Reference proteome</keyword>
<proteinExistence type="inferred from homology"/>
<dbReference type="SMART" id="SM00631">
    <property type="entry name" value="Zn_pept"/>
    <property type="match status" value="1"/>
</dbReference>
<gene>
    <name evidence="13" type="ORF">AMAG_06939</name>
</gene>
<dbReference type="Proteomes" id="UP000054350">
    <property type="component" value="Unassembled WGS sequence"/>
</dbReference>
<sequence>MMTKRIGWLAAASVALLAAVAVLIGGHAVHAAPAAALQALVLNDDATTQWAMHSTKGRTNSHQRVHYHGHSLVRLTPARAADLPALHQLLLDLNIDVWSALRGQVDVRAADAHVLKQALDRYLPGVRARTLVADVEKQLLEPHWHAIDERVAVKSVAAQLHDPKSWFAEYHHLDEIYEWYQLLAAAHKDRITLMRNVGTTHEGRELMALRFTNHSSTNVTLPKKQVYVQGGIHAREWIAHATTQYIAYHLATSDDQTITSLLDEVEIVLVPIVNPDGYAYSWTGDRLWRKNRRADARGVFGVDLNRNYPSHWGEAGASKFRFSDTYMGPSPGSEPEVQALMALFDSLPRVVAALDLHAFSQAILHPPSWTLTDTVHEPQLKAMGDAMSQIIKSVHGKDYVSERLVDLYPHSATGTDWWYDQSRPLDNLAGKRGVDAMNMSARKTVFRPYSFTIELRPSQEDTWQTGGSGFILDKREIIPVGEEILPAFLYYARTALDNVLIE</sequence>
<comment type="cofactor">
    <cofactor evidence="1">
        <name>Zn(2+)</name>
        <dbReference type="ChEBI" id="CHEBI:29105"/>
    </cofactor>
</comment>
<dbReference type="PANTHER" id="PTHR11705">
    <property type="entry name" value="PROTEASE FAMILY M14 CARBOXYPEPTIDASE A,B"/>
    <property type="match status" value="1"/>
</dbReference>
<evidence type="ECO:0000256" key="11">
    <source>
        <dbReference type="SAM" id="SignalP"/>
    </source>
</evidence>
<dbReference type="STRING" id="578462.A0A0L0SFH7"/>
<dbReference type="PANTHER" id="PTHR11705:SF143">
    <property type="entry name" value="SLL0236 PROTEIN"/>
    <property type="match status" value="1"/>
</dbReference>
<dbReference type="AlphaFoldDB" id="A0A0L0SFH7"/>
<keyword evidence="4" id="KW-0645">Protease</keyword>
<dbReference type="eggNOG" id="KOG2650">
    <property type="taxonomic scope" value="Eukaryota"/>
</dbReference>
<dbReference type="GO" id="GO:0006508">
    <property type="term" value="P:proteolysis"/>
    <property type="evidence" value="ECO:0007669"/>
    <property type="project" value="UniProtKB-KW"/>
</dbReference>
<dbReference type="InterPro" id="IPR000834">
    <property type="entry name" value="Peptidase_M14"/>
</dbReference>
<keyword evidence="8" id="KW-0862">Zinc</keyword>
<dbReference type="GO" id="GO:0004181">
    <property type="term" value="F:metallocarboxypeptidase activity"/>
    <property type="evidence" value="ECO:0007669"/>
    <property type="project" value="InterPro"/>
</dbReference>
<reference evidence="14" key="2">
    <citation type="submission" date="2009-11" db="EMBL/GenBank/DDBJ databases">
        <title>The Genome Sequence of Allomyces macrogynus strain ATCC 38327.</title>
        <authorList>
            <consortium name="The Broad Institute Genome Sequencing Platform"/>
            <person name="Russ C."/>
            <person name="Cuomo C."/>
            <person name="Shea T."/>
            <person name="Young S.K."/>
            <person name="Zeng Q."/>
            <person name="Koehrsen M."/>
            <person name="Haas B."/>
            <person name="Borodovsky M."/>
            <person name="Guigo R."/>
            <person name="Alvarado L."/>
            <person name="Berlin A."/>
            <person name="Borenstein D."/>
            <person name="Chen Z."/>
            <person name="Engels R."/>
            <person name="Freedman E."/>
            <person name="Gellesch M."/>
            <person name="Goldberg J."/>
            <person name="Griggs A."/>
            <person name="Gujja S."/>
            <person name="Heiman D."/>
            <person name="Hepburn T."/>
            <person name="Howarth C."/>
            <person name="Jen D."/>
            <person name="Larson L."/>
            <person name="Lewis B."/>
            <person name="Mehta T."/>
            <person name="Park D."/>
            <person name="Pearson M."/>
            <person name="Roberts A."/>
            <person name="Saif S."/>
            <person name="Shenoy N."/>
            <person name="Sisk P."/>
            <person name="Stolte C."/>
            <person name="Sykes S."/>
            <person name="Walk T."/>
            <person name="White J."/>
            <person name="Yandava C."/>
            <person name="Burger G."/>
            <person name="Gray M.W."/>
            <person name="Holland P.W.H."/>
            <person name="King N."/>
            <person name="Lang F.B.F."/>
            <person name="Roger A.J."/>
            <person name="Ruiz-Trillo I."/>
            <person name="Lander E."/>
            <person name="Nusbaum C."/>
        </authorList>
    </citation>
    <scope>NUCLEOTIDE SEQUENCE [LARGE SCALE GENOMIC DNA]</scope>
    <source>
        <strain evidence="14">ATCC 38327</strain>
    </source>
</reference>
<dbReference type="InterPro" id="IPR057246">
    <property type="entry name" value="CARBOXYPEPT_ZN_1"/>
</dbReference>
<evidence type="ECO:0000313" key="14">
    <source>
        <dbReference type="Proteomes" id="UP000054350"/>
    </source>
</evidence>
<comment type="similarity">
    <text evidence="2 10">Belongs to the peptidase M14 family.</text>
</comment>
<dbReference type="Gene3D" id="3.40.630.10">
    <property type="entry name" value="Zn peptidases"/>
    <property type="match status" value="1"/>
</dbReference>
<evidence type="ECO:0000256" key="4">
    <source>
        <dbReference type="ARBA" id="ARBA00022670"/>
    </source>
</evidence>
<evidence type="ECO:0000256" key="1">
    <source>
        <dbReference type="ARBA" id="ARBA00001947"/>
    </source>
</evidence>
<keyword evidence="9" id="KW-0482">Metalloprotease</keyword>
<evidence type="ECO:0000256" key="2">
    <source>
        <dbReference type="ARBA" id="ARBA00005988"/>
    </source>
</evidence>
<name>A0A0L0SFH7_ALLM3</name>
<evidence type="ECO:0000256" key="5">
    <source>
        <dbReference type="ARBA" id="ARBA00022723"/>
    </source>
</evidence>
<keyword evidence="3" id="KW-0121">Carboxypeptidase</keyword>
<dbReference type="PRINTS" id="PR00765">
    <property type="entry name" value="CRBOXYPTASEA"/>
</dbReference>
<evidence type="ECO:0000259" key="12">
    <source>
        <dbReference type="PROSITE" id="PS52035"/>
    </source>
</evidence>
<evidence type="ECO:0000256" key="10">
    <source>
        <dbReference type="PROSITE-ProRule" id="PRU01379"/>
    </source>
</evidence>
<feature type="chain" id="PRO_5005547939" description="Peptidase M14 domain-containing protein" evidence="11">
    <location>
        <begin position="32"/>
        <end position="502"/>
    </location>
</feature>
<dbReference type="PROSITE" id="PS52035">
    <property type="entry name" value="PEPTIDASE_M14"/>
    <property type="match status" value="1"/>
</dbReference>
<accession>A0A0L0SFH7</accession>
<dbReference type="EMBL" id="GG745337">
    <property type="protein sequence ID" value="KNE61189.1"/>
    <property type="molecule type" value="Genomic_DNA"/>
</dbReference>